<dbReference type="KEGG" id="phb:HYN04_13180"/>
<evidence type="ECO:0000256" key="1">
    <source>
        <dbReference type="ARBA" id="ARBA00022679"/>
    </source>
</evidence>
<dbReference type="InterPro" id="IPR000182">
    <property type="entry name" value="GNAT_dom"/>
</dbReference>
<dbReference type="PANTHER" id="PTHR43877">
    <property type="entry name" value="AMINOALKYLPHOSPHONATE N-ACETYLTRANSFERASE-RELATED-RELATED"/>
    <property type="match status" value="1"/>
</dbReference>
<reference evidence="5" key="1">
    <citation type="submission" date="2018-05" db="EMBL/GenBank/DDBJ databases">
        <title>Genome sequencing of Phenylobacterium sp. HYN0004.</title>
        <authorList>
            <person name="Yi H."/>
            <person name="Baek C."/>
        </authorList>
    </citation>
    <scope>NUCLEOTIDE SEQUENCE [LARGE SCALE GENOMIC DNA]</scope>
    <source>
        <strain evidence="5">HYN0004</strain>
    </source>
</reference>
<dbReference type="RefSeq" id="WP_110451191.1">
    <property type="nucleotide sequence ID" value="NZ_CP029479.1"/>
</dbReference>
<dbReference type="GO" id="GO:0016747">
    <property type="term" value="F:acyltransferase activity, transferring groups other than amino-acyl groups"/>
    <property type="evidence" value="ECO:0007669"/>
    <property type="project" value="InterPro"/>
</dbReference>
<sequence>MSVRRAGPADLADLARLHAAAFSPGWSAAEIAALDALALVEDGVGLVLVRTVAGEAEILTIGVQPQARGSGAGRRLLSAALAAARTEGAEAVFLEVAEDNAPARRLYAAAGFGEVGRRRGYYPRPGSTPTDALVLRRTLNTPP</sequence>
<dbReference type="Gene3D" id="3.40.630.30">
    <property type="match status" value="1"/>
</dbReference>
<protein>
    <submittedName>
        <fullName evidence="4">Ribosomal-protein-alanine acetyltransferase</fullName>
    </submittedName>
</protein>
<dbReference type="PANTHER" id="PTHR43877:SF2">
    <property type="entry name" value="AMINOALKYLPHOSPHONATE N-ACETYLTRANSFERASE-RELATED"/>
    <property type="match status" value="1"/>
</dbReference>
<evidence type="ECO:0000313" key="4">
    <source>
        <dbReference type="EMBL" id="AWM78625.1"/>
    </source>
</evidence>
<evidence type="ECO:0000313" key="5">
    <source>
        <dbReference type="Proteomes" id="UP000247763"/>
    </source>
</evidence>
<gene>
    <name evidence="4" type="ORF">HYN04_13180</name>
</gene>
<keyword evidence="5" id="KW-1185">Reference proteome</keyword>
<dbReference type="InterPro" id="IPR050832">
    <property type="entry name" value="Bact_Acetyltransf"/>
</dbReference>
<accession>A0A2Z3HUT9</accession>
<dbReference type="EMBL" id="CP029479">
    <property type="protein sequence ID" value="AWM78625.1"/>
    <property type="molecule type" value="Genomic_DNA"/>
</dbReference>
<dbReference type="Proteomes" id="UP000247763">
    <property type="component" value="Chromosome"/>
</dbReference>
<keyword evidence="2" id="KW-0012">Acyltransferase</keyword>
<dbReference type="SUPFAM" id="SSF55729">
    <property type="entry name" value="Acyl-CoA N-acyltransferases (Nat)"/>
    <property type="match status" value="1"/>
</dbReference>
<name>A0A2Z3HUT9_9CAUL</name>
<keyword evidence="1 4" id="KW-0808">Transferase</keyword>
<proteinExistence type="predicted"/>
<dbReference type="AlphaFoldDB" id="A0A2Z3HUT9"/>
<feature type="domain" description="N-acetyltransferase" evidence="3">
    <location>
        <begin position="1"/>
        <end position="140"/>
    </location>
</feature>
<dbReference type="PROSITE" id="PS51186">
    <property type="entry name" value="GNAT"/>
    <property type="match status" value="1"/>
</dbReference>
<dbReference type="Pfam" id="PF00583">
    <property type="entry name" value="Acetyltransf_1"/>
    <property type="match status" value="1"/>
</dbReference>
<dbReference type="InterPro" id="IPR016181">
    <property type="entry name" value="Acyl_CoA_acyltransferase"/>
</dbReference>
<evidence type="ECO:0000256" key="2">
    <source>
        <dbReference type="ARBA" id="ARBA00023315"/>
    </source>
</evidence>
<evidence type="ECO:0000259" key="3">
    <source>
        <dbReference type="PROSITE" id="PS51186"/>
    </source>
</evidence>
<organism evidence="4 5">
    <name type="scientific">Phenylobacterium parvum</name>
    <dbReference type="NCBI Taxonomy" id="2201350"/>
    <lineage>
        <taxon>Bacteria</taxon>
        <taxon>Pseudomonadati</taxon>
        <taxon>Pseudomonadota</taxon>
        <taxon>Alphaproteobacteria</taxon>
        <taxon>Caulobacterales</taxon>
        <taxon>Caulobacteraceae</taxon>
        <taxon>Phenylobacterium</taxon>
    </lineage>
</organism>